<proteinExistence type="predicted"/>
<accession>A0AAE2CYS9</accession>
<comment type="caution">
    <text evidence="1">The sequence shown here is derived from an EMBL/GenBank/DDBJ whole genome shotgun (WGS) entry which is preliminary data.</text>
</comment>
<protein>
    <submittedName>
        <fullName evidence="1">Uncharacterized protein</fullName>
    </submittedName>
</protein>
<name>A0AAE2CYS9_9LAMI</name>
<reference evidence="1" key="1">
    <citation type="submission" date="2020-06" db="EMBL/GenBank/DDBJ databases">
        <authorList>
            <person name="Li T."/>
            <person name="Hu X."/>
            <person name="Zhang T."/>
            <person name="Song X."/>
            <person name="Zhang H."/>
            <person name="Dai N."/>
            <person name="Sheng W."/>
            <person name="Hou X."/>
            <person name="Wei L."/>
        </authorList>
    </citation>
    <scope>NUCLEOTIDE SEQUENCE</scope>
    <source>
        <strain evidence="1">3651</strain>
        <tissue evidence="1">Leaf</tissue>
    </source>
</reference>
<dbReference type="EMBL" id="JACGWO010000001">
    <property type="protein sequence ID" value="KAK4439488.1"/>
    <property type="molecule type" value="Genomic_DNA"/>
</dbReference>
<dbReference type="AlphaFoldDB" id="A0AAE2CYS9"/>
<reference evidence="1" key="2">
    <citation type="journal article" date="2024" name="Plant">
        <title>Genomic evolution and insights into agronomic trait innovations of Sesamum species.</title>
        <authorList>
            <person name="Miao H."/>
            <person name="Wang L."/>
            <person name="Qu L."/>
            <person name="Liu H."/>
            <person name="Sun Y."/>
            <person name="Le M."/>
            <person name="Wang Q."/>
            <person name="Wei S."/>
            <person name="Zheng Y."/>
            <person name="Lin W."/>
            <person name="Duan Y."/>
            <person name="Cao H."/>
            <person name="Xiong S."/>
            <person name="Wang X."/>
            <person name="Wei L."/>
            <person name="Li C."/>
            <person name="Ma Q."/>
            <person name="Ju M."/>
            <person name="Zhao R."/>
            <person name="Li G."/>
            <person name="Mu C."/>
            <person name="Tian Q."/>
            <person name="Mei H."/>
            <person name="Zhang T."/>
            <person name="Gao T."/>
            <person name="Zhang H."/>
        </authorList>
    </citation>
    <scope>NUCLEOTIDE SEQUENCE</scope>
    <source>
        <strain evidence="1">3651</strain>
    </source>
</reference>
<keyword evidence="2" id="KW-1185">Reference proteome</keyword>
<evidence type="ECO:0000313" key="1">
    <source>
        <dbReference type="EMBL" id="KAK4439488.1"/>
    </source>
</evidence>
<gene>
    <name evidence="1" type="ORF">Salat_0283700</name>
</gene>
<organism evidence="1 2">
    <name type="scientific">Sesamum alatum</name>
    <dbReference type="NCBI Taxonomy" id="300844"/>
    <lineage>
        <taxon>Eukaryota</taxon>
        <taxon>Viridiplantae</taxon>
        <taxon>Streptophyta</taxon>
        <taxon>Embryophyta</taxon>
        <taxon>Tracheophyta</taxon>
        <taxon>Spermatophyta</taxon>
        <taxon>Magnoliopsida</taxon>
        <taxon>eudicotyledons</taxon>
        <taxon>Gunneridae</taxon>
        <taxon>Pentapetalae</taxon>
        <taxon>asterids</taxon>
        <taxon>lamiids</taxon>
        <taxon>Lamiales</taxon>
        <taxon>Pedaliaceae</taxon>
        <taxon>Sesamum</taxon>
    </lineage>
</organism>
<dbReference type="Proteomes" id="UP001293254">
    <property type="component" value="Unassembled WGS sequence"/>
</dbReference>
<sequence>MFSLQSEAACMMEAITTTAENPEVQQVINDRLEKVLQDFNEFREKMSQSSSSGAMKLEDLVDLYINNGGENSYSTSQTTQDHLAMILEDFNKFENMLPPNQVVSPDIQSRNGFSIQTQIQESEIMIKEMAEGISHNTDESFPASPQTLNTNSNLGLDSGSSSRVTYIRYGDLNSYEAASSIIGSVFGSGSGSETVIGSVMGLFRTWGVKQNAKKRTIRRKRVEMKYRGVTETEEETALQGENKH</sequence>
<evidence type="ECO:0000313" key="2">
    <source>
        <dbReference type="Proteomes" id="UP001293254"/>
    </source>
</evidence>